<feature type="transmembrane region" description="Helical" evidence="1">
    <location>
        <begin position="150"/>
        <end position="169"/>
    </location>
</feature>
<dbReference type="RefSeq" id="WP_344468265.1">
    <property type="nucleotide sequence ID" value="NZ_BAAANT010000037.1"/>
</dbReference>
<evidence type="ECO:0000313" key="3">
    <source>
        <dbReference type="Proteomes" id="UP001422759"/>
    </source>
</evidence>
<accession>A0ABP5LX01</accession>
<dbReference type="Pfam" id="PF20334">
    <property type="entry name" value="DUF6629"/>
    <property type="match status" value="1"/>
</dbReference>
<gene>
    <name evidence="2" type="ORF">GCM10009760_50680</name>
</gene>
<name>A0ABP5LX01_9ACTN</name>
<feature type="transmembrane region" description="Helical" evidence="1">
    <location>
        <begin position="61"/>
        <end position="81"/>
    </location>
</feature>
<dbReference type="EMBL" id="BAAANT010000037">
    <property type="protein sequence ID" value="GAA2153216.1"/>
    <property type="molecule type" value="Genomic_DNA"/>
</dbReference>
<reference evidence="3" key="1">
    <citation type="journal article" date="2019" name="Int. J. Syst. Evol. Microbiol.">
        <title>The Global Catalogue of Microorganisms (GCM) 10K type strain sequencing project: providing services to taxonomists for standard genome sequencing and annotation.</title>
        <authorList>
            <consortium name="The Broad Institute Genomics Platform"/>
            <consortium name="The Broad Institute Genome Sequencing Center for Infectious Disease"/>
            <person name="Wu L."/>
            <person name="Ma J."/>
        </authorList>
    </citation>
    <scope>NUCLEOTIDE SEQUENCE [LARGE SCALE GENOMIC DNA]</scope>
    <source>
        <strain evidence="3">JCM 14560</strain>
    </source>
</reference>
<evidence type="ECO:0008006" key="4">
    <source>
        <dbReference type="Google" id="ProtNLM"/>
    </source>
</evidence>
<protein>
    <recommendedName>
        <fullName evidence="4">Integral membrane protein</fullName>
    </recommendedName>
</protein>
<keyword evidence="1" id="KW-0812">Transmembrane</keyword>
<evidence type="ECO:0000256" key="1">
    <source>
        <dbReference type="SAM" id="Phobius"/>
    </source>
</evidence>
<dbReference type="InterPro" id="IPR046737">
    <property type="entry name" value="DUF6629"/>
</dbReference>
<proteinExistence type="predicted"/>
<keyword evidence="1" id="KW-0472">Membrane</keyword>
<dbReference type="Proteomes" id="UP001422759">
    <property type="component" value="Unassembled WGS sequence"/>
</dbReference>
<sequence>MCWSAEADLVAGAVVAGLGVWCLARVRRPRDLPLAALPLVLGAHQLAEAAVWSGGPASWALTAWAVIALPLLPVLVPLGVWCALGRGAGFAVLGLAVAVPLAVAVAARPVTAETHGHTLRYGVGIPYAPLLLAGYLVATVGSLLVSGDRLLRLLGVLVGVGAVVCGLLYQLAFASTWCALAALASLVLLRWTGRPEPTGRTPGPGPADRA</sequence>
<feature type="transmembrane region" description="Helical" evidence="1">
    <location>
        <begin position="88"/>
        <end position="107"/>
    </location>
</feature>
<organism evidence="2 3">
    <name type="scientific">Kitasatospora kazusensis</name>
    <dbReference type="NCBI Taxonomy" id="407974"/>
    <lineage>
        <taxon>Bacteria</taxon>
        <taxon>Bacillati</taxon>
        <taxon>Actinomycetota</taxon>
        <taxon>Actinomycetes</taxon>
        <taxon>Kitasatosporales</taxon>
        <taxon>Streptomycetaceae</taxon>
        <taxon>Kitasatospora</taxon>
    </lineage>
</organism>
<keyword evidence="3" id="KW-1185">Reference proteome</keyword>
<evidence type="ECO:0000313" key="2">
    <source>
        <dbReference type="EMBL" id="GAA2153216.1"/>
    </source>
</evidence>
<feature type="transmembrane region" description="Helical" evidence="1">
    <location>
        <begin position="127"/>
        <end position="145"/>
    </location>
</feature>
<keyword evidence="1" id="KW-1133">Transmembrane helix</keyword>
<comment type="caution">
    <text evidence="2">The sequence shown here is derived from an EMBL/GenBank/DDBJ whole genome shotgun (WGS) entry which is preliminary data.</text>
</comment>